<gene>
    <name evidence="2" type="ORF">LTRI10_LOCUS36543</name>
</gene>
<reference evidence="2 3" key="1">
    <citation type="submission" date="2024-04" db="EMBL/GenBank/DDBJ databases">
        <authorList>
            <person name="Fracassetti M."/>
        </authorList>
    </citation>
    <scope>NUCLEOTIDE SEQUENCE [LARGE SCALE GENOMIC DNA]</scope>
</reference>
<protein>
    <submittedName>
        <fullName evidence="2">Uncharacterized protein</fullName>
    </submittedName>
</protein>
<dbReference type="EMBL" id="OZ034819">
    <property type="protein sequence ID" value="CAL1396159.1"/>
    <property type="molecule type" value="Genomic_DNA"/>
</dbReference>
<evidence type="ECO:0000256" key="1">
    <source>
        <dbReference type="SAM" id="MobiDB-lite"/>
    </source>
</evidence>
<evidence type="ECO:0000313" key="3">
    <source>
        <dbReference type="Proteomes" id="UP001497516"/>
    </source>
</evidence>
<proteinExistence type="predicted"/>
<dbReference type="AlphaFoldDB" id="A0AAV2FDR6"/>
<evidence type="ECO:0000313" key="2">
    <source>
        <dbReference type="EMBL" id="CAL1396159.1"/>
    </source>
</evidence>
<dbReference type="Proteomes" id="UP001497516">
    <property type="component" value="Chromosome 6"/>
</dbReference>
<organism evidence="2 3">
    <name type="scientific">Linum trigynum</name>
    <dbReference type="NCBI Taxonomy" id="586398"/>
    <lineage>
        <taxon>Eukaryota</taxon>
        <taxon>Viridiplantae</taxon>
        <taxon>Streptophyta</taxon>
        <taxon>Embryophyta</taxon>
        <taxon>Tracheophyta</taxon>
        <taxon>Spermatophyta</taxon>
        <taxon>Magnoliopsida</taxon>
        <taxon>eudicotyledons</taxon>
        <taxon>Gunneridae</taxon>
        <taxon>Pentapetalae</taxon>
        <taxon>rosids</taxon>
        <taxon>fabids</taxon>
        <taxon>Malpighiales</taxon>
        <taxon>Linaceae</taxon>
        <taxon>Linum</taxon>
    </lineage>
</organism>
<name>A0AAV2FDR6_9ROSI</name>
<accession>A0AAV2FDR6</accession>
<feature type="compositionally biased region" description="Basic and acidic residues" evidence="1">
    <location>
        <begin position="26"/>
        <end position="36"/>
    </location>
</feature>
<sequence length="129" mass="13897">MNLSKFFDSEWVRLSQRLQQSINHYRREAREREETKGGGSGCRLGETGRRRPAGLPDNTARAGDAAEAGEAALGAAGAGAATAADTPKHNTKLRPSVIAVWECSKMASSIINPESRSTAYSVIIYYLAN</sequence>
<keyword evidence="3" id="KW-1185">Reference proteome</keyword>
<feature type="region of interest" description="Disordered" evidence="1">
    <location>
        <begin position="26"/>
        <end position="66"/>
    </location>
</feature>